<evidence type="ECO:0000313" key="4">
    <source>
        <dbReference type="EMBL" id="QSE99397.1"/>
    </source>
</evidence>
<dbReference type="PANTHER" id="PTHR30469">
    <property type="entry name" value="MULTIDRUG RESISTANCE PROTEIN MDTA"/>
    <property type="match status" value="1"/>
</dbReference>
<accession>A0A974WLG0</accession>
<organism evidence="4 5">
    <name type="scientific">Fulvivirga lutea</name>
    <dbReference type="NCBI Taxonomy" id="2810512"/>
    <lineage>
        <taxon>Bacteria</taxon>
        <taxon>Pseudomonadati</taxon>
        <taxon>Bacteroidota</taxon>
        <taxon>Cytophagia</taxon>
        <taxon>Cytophagales</taxon>
        <taxon>Fulvivirgaceae</taxon>
        <taxon>Fulvivirga</taxon>
    </lineage>
</organism>
<dbReference type="EMBL" id="CP070608">
    <property type="protein sequence ID" value="QSE99397.1"/>
    <property type="molecule type" value="Genomic_DNA"/>
</dbReference>
<reference evidence="4" key="1">
    <citation type="submission" date="2021-02" db="EMBL/GenBank/DDBJ databases">
        <title>Fulvivirga sp. S481 isolated from sea water.</title>
        <authorList>
            <person name="Bae S.S."/>
            <person name="Baek K."/>
        </authorList>
    </citation>
    <scope>NUCLEOTIDE SEQUENCE</scope>
    <source>
        <strain evidence="4">S481</strain>
    </source>
</reference>
<dbReference type="Proteomes" id="UP000662783">
    <property type="component" value="Chromosome"/>
</dbReference>
<evidence type="ECO:0000259" key="2">
    <source>
        <dbReference type="Pfam" id="PF00364"/>
    </source>
</evidence>
<dbReference type="GO" id="GO:0015562">
    <property type="term" value="F:efflux transmembrane transporter activity"/>
    <property type="evidence" value="ECO:0007669"/>
    <property type="project" value="TreeGrafter"/>
</dbReference>
<feature type="domain" description="CusB-like beta-barrel" evidence="3">
    <location>
        <begin position="206"/>
        <end position="275"/>
    </location>
</feature>
<evidence type="ECO:0000313" key="5">
    <source>
        <dbReference type="Proteomes" id="UP000662783"/>
    </source>
</evidence>
<feature type="coiled-coil region" evidence="1">
    <location>
        <begin position="118"/>
        <end position="156"/>
    </location>
</feature>
<dbReference type="Pfam" id="PF25954">
    <property type="entry name" value="Beta-barrel_RND_2"/>
    <property type="match status" value="1"/>
</dbReference>
<keyword evidence="1" id="KW-0175">Coiled coil</keyword>
<dbReference type="Pfam" id="PF00364">
    <property type="entry name" value="Biotin_lipoyl"/>
    <property type="match status" value="1"/>
</dbReference>
<evidence type="ECO:0000259" key="3">
    <source>
        <dbReference type="Pfam" id="PF25954"/>
    </source>
</evidence>
<dbReference type="Gene3D" id="2.40.30.170">
    <property type="match status" value="1"/>
</dbReference>
<proteinExistence type="predicted"/>
<dbReference type="GO" id="GO:1990281">
    <property type="term" value="C:efflux pump complex"/>
    <property type="evidence" value="ECO:0007669"/>
    <property type="project" value="TreeGrafter"/>
</dbReference>
<dbReference type="Gene3D" id="2.40.50.100">
    <property type="match status" value="1"/>
</dbReference>
<dbReference type="KEGG" id="fuv:JR347_12905"/>
<gene>
    <name evidence="4" type="ORF">JR347_12905</name>
</gene>
<dbReference type="PANTHER" id="PTHR30469:SF33">
    <property type="entry name" value="SLR1207 PROTEIN"/>
    <property type="match status" value="1"/>
</dbReference>
<dbReference type="SUPFAM" id="SSF111369">
    <property type="entry name" value="HlyD-like secretion proteins"/>
    <property type="match status" value="1"/>
</dbReference>
<name>A0A974WLG0_9BACT</name>
<protein>
    <submittedName>
        <fullName evidence="4">Efflux RND transporter periplasmic adaptor subunit</fullName>
    </submittedName>
</protein>
<evidence type="ECO:0000256" key="1">
    <source>
        <dbReference type="SAM" id="Coils"/>
    </source>
</evidence>
<keyword evidence="5" id="KW-1185">Reference proteome</keyword>
<dbReference type="InterPro" id="IPR000089">
    <property type="entry name" value="Biotin_lipoyl"/>
</dbReference>
<sequence length="331" mass="37284">MKQITESVYASVTIEPDSMYEVHSVVSGIIANILVKEGDTVDLDQPIVQIENSSSKLNLDNARLALQLAKDNLQGTGSPLKSMKDQIESARLRYEQDSVDYFRQKRLWEQNIGTARQYDQSKLAYEIAKQNLSALKKEYSRTETELKSAVKNARNNYENARIGKEDFTITSRLNGRVYEIFKEPGELISPQEPLATIGNSNSYKINMLVDEVDIVKVEAGQKVIVLLDAFDNQPFEAHITRILPQKNNRTQTFSVEADFLSPPKNLYSGLSGEANIIISRKEALVIPRRYLLEGNKVKTKEREVSVTTGIATMEFVEILSGIDSTTQIYLP</sequence>
<dbReference type="AlphaFoldDB" id="A0A974WLG0"/>
<feature type="domain" description="Lipoyl-binding" evidence="2">
    <location>
        <begin position="19"/>
        <end position="50"/>
    </location>
</feature>
<dbReference type="InterPro" id="IPR058792">
    <property type="entry name" value="Beta-barrel_RND_2"/>
</dbReference>